<dbReference type="AlphaFoldDB" id="A0A3S7P5F7"/>
<keyword evidence="6" id="KW-0814">Transposable element</keyword>
<proteinExistence type="inferred from homology"/>
<name>A0A3S7P5F7_AERCA</name>
<dbReference type="Proteomes" id="UP000266778">
    <property type="component" value="Chromosome"/>
</dbReference>
<dbReference type="PANTHER" id="PTHR33217:SF9">
    <property type="entry name" value="MUTATOR FAMILY TRANSPOSASE"/>
    <property type="match status" value="1"/>
</dbReference>
<dbReference type="EMBL" id="CP025706">
    <property type="protein sequence ID" value="AXB06974.1"/>
    <property type="molecule type" value="Genomic_DNA"/>
</dbReference>
<evidence type="ECO:0000256" key="5">
    <source>
        <dbReference type="ARBA" id="ARBA00023172"/>
    </source>
</evidence>
<evidence type="ECO:0000256" key="6">
    <source>
        <dbReference type="RuleBase" id="RU365089"/>
    </source>
</evidence>
<evidence type="ECO:0000256" key="2">
    <source>
        <dbReference type="ARBA" id="ARBA00010961"/>
    </source>
</evidence>
<keyword evidence="4 6" id="KW-0238">DNA-binding</keyword>
<gene>
    <name evidence="7" type="ORF">C1C91_20225</name>
</gene>
<dbReference type="RefSeq" id="WP_119197689.1">
    <property type="nucleotide sequence ID" value="NZ_JAPECY010000081.1"/>
</dbReference>
<evidence type="ECO:0000256" key="1">
    <source>
        <dbReference type="ARBA" id="ARBA00002190"/>
    </source>
</evidence>
<accession>A0A3S7P5F7</accession>
<comment type="similarity">
    <text evidence="2 6">Belongs to the transposase mutator family.</text>
</comment>
<dbReference type="InterPro" id="IPR001207">
    <property type="entry name" value="Transposase_mutator"/>
</dbReference>
<evidence type="ECO:0000256" key="4">
    <source>
        <dbReference type="ARBA" id="ARBA00023125"/>
    </source>
</evidence>
<evidence type="ECO:0000313" key="8">
    <source>
        <dbReference type="Proteomes" id="UP000266778"/>
    </source>
</evidence>
<dbReference type="GO" id="GO:0003677">
    <property type="term" value="F:DNA binding"/>
    <property type="evidence" value="ECO:0007669"/>
    <property type="project" value="UniProtKB-UniRule"/>
</dbReference>
<keyword evidence="3 6" id="KW-0815">Transposition</keyword>
<dbReference type="Pfam" id="PF00872">
    <property type="entry name" value="Transposase_mut"/>
    <property type="match status" value="1"/>
</dbReference>
<reference evidence="7" key="1">
    <citation type="journal article" date="2019" name="J Environ">
        <title>Genetic characterization and potential molecular dissemination mechanism of tet (31) gene in Aeromonas caviae from an oxytetracycline wastewater treatment system.</title>
        <authorList>
            <person name="Shi Y."/>
            <person name="Tian Z."/>
            <person name="Leclercq S.O."/>
            <person name="Zhang H."/>
            <person name="Yang M."/>
            <person name="Zhang Y."/>
        </authorList>
    </citation>
    <scope>NUCLEOTIDE SEQUENCE</scope>
    <source>
        <strain evidence="7">T25-39</strain>
    </source>
</reference>
<evidence type="ECO:0000256" key="3">
    <source>
        <dbReference type="ARBA" id="ARBA00022578"/>
    </source>
</evidence>
<sequence>MNKSNVVEFSGREEIADPLTDLLRQGARDLIQRAVEAELSEFLATFQERRLDDGRAAVVRNGYQPERAIQTGIGPVTVQVPKVRAKDGRPVTFRSALVPPYVRKTRSLEAALPWLYLKGVSTGEMESALAALVGPQAKGLSASTVARLKQQWGQEYQAWRKARLDRDRWVYLWVDGIYSGLRAEDAKLCALVVIGVNERGEKQFLAIEDGVRESTQSWREVLLGLKARGMNAPKLAVGDGAMGFWAALDEVYSETRQQRCWMHKTGNVLNCAPKSVQPKMKAALHDIWQADTKGNAEAAFDQFEKLFEAKYPKAVLCLQKDREELMAFYDFPAQHWQSLRTTNPIESTFGTIRHRTKRSKGCLTRDGMLHMIFKLGECAQKNWRRQRGFSYLAKVITGVRFKDGIEVNTADQDAA</sequence>
<dbReference type="PANTHER" id="PTHR33217">
    <property type="entry name" value="TRANSPOSASE FOR INSERTION SEQUENCE ELEMENT IS1081"/>
    <property type="match status" value="1"/>
</dbReference>
<dbReference type="GO" id="GO:0004803">
    <property type="term" value="F:transposase activity"/>
    <property type="evidence" value="ECO:0007669"/>
    <property type="project" value="UniProtKB-UniRule"/>
</dbReference>
<protein>
    <recommendedName>
        <fullName evidence="6">Mutator family transposase</fullName>
    </recommendedName>
</protein>
<keyword evidence="5 6" id="KW-0233">DNA recombination</keyword>
<dbReference type="NCBIfam" id="NF033543">
    <property type="entry name" value="transpos_IS256"/>
    <property type="match status" value="1"/>
</dbReference>
<organism evidence="7 8">
    <name type="scientific">Aeromonas caviae</name>
    <name type="common">Aeromonas punctata</name>
    <dbReference type="NCBI Taxonomy" id="648"/>
    <lineage>
        <taxon>Bacteria</taxon>
        <taxon>Pseudomonadati</taxon>
        <taxon>Pseudomonadota</taxon>
        <taxon>Gammaproteobacteria</taxon>
        <taxon>Aeromonadales</taxon>
        <taxon>Aeromonadaceae</taxon>
        <taxon>Aeromonas</taxon>
    </lineage>
</organism>
<evidence type="ECO:0000313" key="7">
    <source>
        <dbReference type="EMBL" id="AXB06974.1"/>
    </source>
</evidence>
<comment type="function">
    <text evidence="1 6">Required for the transposition of the insertion element.</text>
</comment>
<dbReference type="GO" id="GO:0006313">
    <property type="term" value="P:DNA transposition"/>
    <property type="evidence" value="ECO:0007669"/>
    <property type="project" value="UniProtKB-UniRule"/>
</dbReference>